<keyword evidence="3" id="KW-1185">Reference proteome</keyword>
<evidence type="ECO:0000313" key="3">
    <source>
        <dbReference type="Proteomes" id="UP001320209"/>
    </source>
</evidence>
<accession>A0ABM7V8K0</accession>
<reference evidence="2" key="1">
    <citation type="submission" date="2021-10" db="EMBL/GenBank/DDBJ databases">
        <title>Genome Sequence of The Candidatus Hydrogeosomobacter endosymbioticus, an Intracellular Bacterial Symbiont of the Anaerobic Ciliate GW7.</title>
        <authorList>
            <person name="Shiohama Y."/>
            <person name="Shinzato N."/>
        </authorList>
    </citation>
    <scope>NUCLEOTIDE SEQUENCE [LARGE SCALE GENOMIC DNA]</scope>
    <source>
        <strain evidence="2">200920</strain>
    </source>
</reference>
<dbReference type="Proteomes" id="UP001320209">
    <property type="component" value="Chromosome"/>
</dbReference>
<evidence type="ECO:0000256" key="1">
    <source>
        <dbReference type="SAM" id="Phobius"/>
    </source>
</evidence>
<gene>
    <name evidence="2" type="ORF">HYD_2410</name>
</gene>
<sequence>MPILASPAILLLFDVTKGLKKHLFSSISVGAITFVSLFYAILEKQVIHFCGNGPFMNQTDFTKSKYLQFIRVEKNFAYPIDRIIHELNVIGFDFEYDRIFAYPYLAGIVCASGAKAFGCVWNMAEINITSAKTAPEIVEYKNISHLNAEYLRLSAHKDSCIRNVYIMVGEKSGENIAKKIENMFFERLQVSKELEELKTALLPTTETHKKYICEIYTHNPDSGFKDARPRKLYLIGPYKLRKPHS</sequence>
<keyword evidence="1" id="KW-0812">Transmembrane</keyword>
<proteinExistence type="predicted"/>
<evidence type="ECO:0000313" key="2">
    <source>
        <dbReference type="EMBL" id="BDB96108.1"/>
    </source>
</evidence>
<organism evidence="2 3">
    <name type="scientific">Candidatus Hydrogenosomobacter endosymbioticus</name>
    <dbReference type="NCBI Taxonomy" id="2558174"/>
    <lineage>
        <taxon>Bacteria</taxon>
        <taxon>Pseudomonadati</taxon>
        <taxon>Pseudomonadota</taxon>
        <taxon>Alphaproteobacteria</taxon>
        <taxon>Holosporales</taxon>
        <taxon>Holosporaceae</taxon>
        <taxon>Candidatus Hydrogenosomobacter</taxon>
    </lineage>
</organism>
<feature type="transmembrane region" description="Helical" evidence="1">
    <location>
        <begin position="23"/>
        <end position="42"/>
    </location>
</feature>
<protein>
    <submittedName>
        <fullName evidence="2">Uncharacterized protein</fullName>
    </submittedName>
</protein>
<dbReference type="EMBL" id="AP025225">
    <property type="protein sequence ID" value="BDB96108.1"/>
    <property type="molecule type" value="Genomic_DNA"/>
</dbReference>
<keyword evidence="1" id="KW-0472">Membrane</keyword>
<keyword evidence="1" id="KW-1133">Transmembrane helix</keyword>
<name>A0ABM7V8K0_9PROT</name>